<dbReference type="Gene3D" id="2.70.70.10">
    <property type="entry name" value="Glucose Permease (Domain IIA)"/>
    <property type="match status" value="1"/>
</dbReference>
<proteinExistence type="predicted"/>
<dbReference type="STRING" id="333140.AWW68_04835"/>
<evidence type="ECO:0000259" key="2">
    <source>
        <dbReference type="Pfam" id="PF01551"/>
    </source>
</evidence>
<sequence>MVFALSFYLVNTILDQWFDPRYAERQTRQELVELTFELDSLSFELESRDQFIQSIKKVLQGDVTTNEIPESAEASSQEETDYDQIAKTDSIFKSEFESGSGGDFLLSSSMDNLELRNTYFFPPLTGFVVATFDPQEGHFGIDIVSKKDEPVKSIADGTVVFTGWTQDDGNIIAVQHRENLISIYKHNSAVMKAVGDVISAGDIIAIIGNTGELTSGPHLHIELWFNGSPVNPQEFITF</sequence>
<keyword evidence="4" id="KW-1185">Reference proteome</keyword>
<dbReference type="Proteomes" id="UP000075606">
    <property type="component" value="Unassembled WGS sequence"/>
</dbReference>
<comment type="caution">
    <text evidence="3">The sequence shown here is derived from an EMBL/GenBank/DDBJ whole genome shotgun (WGS) entry which is preliminary data.</text>
</comment>
<dbReference type="InterPro" id="IPR050570">
    <property type="entry name" value="Cell_wall_metabolism_enzyme"/>
</dbReference>
<organism evidence="3 4">
    <name type="scientific">Roseivirga spongicola</name>
    <dbReference type="NCBI Taxonomy" id="333140"/>
    <lineage>
        <taxon>Bacteria</taxon>
        <taxon>Pseudomonadati</taxon>
        <taxon>Bacteroidota</taxon>
        <taxon>Cytophagia</taxon>
        <taxon>Cytophagales</taxon>
        <taxon>Roseivirgaceae</taxon>
        <taxon>Roseivirga</taxon>
    </lineage>
</organism>
<feature type="domain" description="M23ase beta-sheet core" evidence="2">
    <location>
        <begin position="137"/>
        <end position="232"/>
    </location>
</feature>
<dbReference type="PANTHER" id="PTHR21666:SF289">
    <property type="entry name" value="L-ALA--D-GLU ENDOPEPTIDASE"/>
    <property type="match status" value="1"/>
</dbReference>
<evidence type="ECO:0000313" key="3">
    <source>
        <dbReference type="EMBL" id="KYG78531.1"/>
    </source>
</evidence>
<dbReference type="InterPro" id="IPR011055">
    <property type="entry name" value="Dup_hybrid_motif"/>
</dbReference>
<dbReference type="InterPro" id="IPR016047">
    <property type="entry name" value="M23ase_b-sheet_dom"/>
</dbReference>
<dbReference type="OrthoDB" id="9814377at2"/>
<reference evidence="3 4" key="1">
    <citation type="submission" date="2016-01" db="EMBL/GenBank/DDBJ databases">
        <title>Genome sequencing of Roseivirga spongicola UST030701-084.</title>
        <authorList>
            <person name="Selvaratnam C."/>
            <person name="Thevarajoo S."/>
            <person name="Goh K.M."/>
            <person name="Ee R."/>
            <person name="Chan K.-G."/>
            <person name="Chong C.S."/>
        </authorList>
    </citation>
    <scope>NUCLEOTIDE SEQUENCE [LARGE SCALE GENOMIC DNA]</scope>
    <source>
        <strain evidence="3 4">UST030701-084</strain>
    </source>
</reference>
<dbReference type="SUPFAM" id="SSF51261">
    <property type="entry name" value="Duplicated hybrid motif"/>
    <property type="match status" value="1"/>
</dbReference>
<dbReference type="CDD" id="cd12797">
    <property type="entry name" value="M23_peptidase"/>
    <property type="match status" value="1"/>
</dbReference>
<dbReference type="AlphaFoldDB" id="A0A150XII3"/>
<evidence type="ECO:0000256" key="1">
    <source>
        <dbReference type="ARBA" id="ARBA00022729"/>
    </source>
</evidence>
<dbReference type="Pfam" id="PF01551">
    <property type="entry name" value="Peptidase_M23"/>
    <property type="match status" value="1"/>
</dbReference>
<dbReference type="PANTHER" id="PTHR21666">
    <property type="entry name" value="PEPTIDASE-RELATED"/>
    <property type="match status" value="1"/>
</dbReference>
<protein>
    <submittedName>
        <fullName evidence="3">Peptidase M23</fullName>
    </submittedName>
</protein>
<name>A0A150XII3_9BACT</name>
<dbReference type="EMBL" id="LRPC01000001">
    <property type="protein sequence ID" value="KYG78531.1"/>
    <property type="molecule type" value="Genomic_DNA"/>
</dbReference>
<dbReference type="GO" id="GO:0004222">
    <property type="term" value="F:metalloendopeptidase activity"/>
    <property type="evidence" value="ECO:0007669"/>
    <property type="project" value="TreeGrafter"/>
</dbReference>
<gene>
    <name evidence="3" type="ORF">AWW68_04835</name>
</gene>
<evidence type="ECO:0000313" key="4">
    <source>
        <dbReference type="Proteomes" id="UP000075606"/>
    </source>
</evidence>
<accession>A0A150XII3</accession>
<keyword evidence="1" id="KW-0732">Signal</keyword>